<evidence type="ECO:0000259" key="3">
    <source>
        <dbReference type="PROSITE" id="PS51228"/>
    </source>
</evidence>
<dbReference type="Gene3D" id="1.20.80.10">
    <property type="match status" value="1"/>
</dbReference>
<name>A0A317XK22_9BASI</name>
<gene>
    <name evidence="4" type="ORF">BCV70DRAFT_201464</name>
</gene>
<feature type="compositionally biased region" description="Low complexity" evidence="2">
    <location>
        <begin position="480"/>
        <end position="492"/>
    </location>
</feature>
<dbReference type="PROSITE" id="PS00880">
    <property type="entry name" value="ACB_1"/>
    <property type="match status" value="1"/>
</dbReference>
<feature type="compositionally biased region" description="Basic residues" evidence="2">
    <location>
        <begin position="335"/>
        <end position="349"/>
    </location>
</feature>
<dbReference type="FunFam" id="1.20.80.10:FF:000010">
    <property type="entry name" value="Acyl-CoA-binding domain-containing protein 5"/>
    <property type="match status" value="1"/>
</dbReference>
<dbReference type="InterPro" id="IPR000582">
    <property type="entry name" value="Acyl-CoA-binding_protein"/>
</dbReference>
<feature type="compositionally biased region" description="Low complexity" evidence="2">
    <location>
        <begin position="522"/>
        <end position="547"/>
    </location>
</feature>
<feature type="compositionally biased region" description="Low complexity" evidence="2">
    <location>
        <begin position="428"/>
        <end position="437"/>
    </location>
</feature>
<dbReference type="Proteomes" id="UP000246740">
    <property type="component" value="Unassembled WGS sequence"/>
</dbReference>
<evidence type="ECO:0000256" key="1">
    <source>
        <dbReference type="ARBA" id="ARBA00023121"/>
    </source>
</evidence>
<protein>
    <submittedName>
        <fullName evidence="4">ACBP-domain-containing protein</fullName>
    </submittedName>
</protein>
<organism evidence="4 5">
    <name type="scientific">Testicularia cyperi</name>
    <dbReference type="NCBI Taxonomy" id="1882483"/>
    <lineage>
        <taxon>Eukaryota</taxon>
        <taxon>Fungi</taxon>
        <taxon>Dikarya</taxon>
        <taxon>Basidiomycota</taxon>
        <taxon>Ustilaginomycotina</taxon>
        <taxon>Ustilaginomycetes</taxon>
        <taxon>Ustilaginales</taxon>
        <taxon>Anthracoideaceae</taxon>
        <taxon>Testicularia</taxon>
    </lineage>
</organism>
<dbReference type="PANTHER" id="PTHR23310:SF133">
    <property type="entry name" value="COA BINDING PROTEIN, PUTATIVE (AFU_ORTHOLOGUE AFUA_1G12300)-RELATED"/>
    <property type="match status" value="1"/>
</dbReference>
<dbReference type="InterPro" id="IPR014352">
    <property type="entry name" value="FERM/acyl-CoA-bd_prot_sf"/>
</dbReference>
<reference evidence="4 5" key="1">
    <citation type="journal article" date="2018" name="Mol. Biol. Evol.">
        <title>Broad Genomic Sampling Reveals a Smut Pathogenic Ancestry of the Fungal Clade Ustilaginomycotina.</title>
        <authorList>
            <person name="Kijpornyongpan T."/>
            <person name="Mondo S.J."/>
            <person name="Barry K."/>
            <person name="Sandor L."/>
            <person name="Lee J."/>
            <person name="Lipzen A."/>
            <person name="Pangilinan J."/>
            <person name="LaButti K."/>
            <person name="Hainaut M."/>
            <person name="Henrissat B."/>
            <person name="Grigoriev I.V."/>
            <person name="Spatafora J.W."/>
            <person name="Aime M.C."/>
        </authorList>
    </citation>
    <scope>NUCLEOTIDE SEQUENCE [LARGE SCALE GENOMIC DNA]</scope>
    <source>
        <strain evidence="4 5">MCA 3645</strain>
    </source>
</reference>
<keyword evidence="5" id="KW-1185">Reference proteome</keyword>
<accession>A0A317XK22</accession>
<dbReference type="PANTHER" id="PTHR23310">
    <property type="entry name" value="ACYL-COA-BINDING PROTEIN, ACBP"/>
    <property type="match status" value="1"/>
</dbReference>
<feature type="compositionally biased region" description="Low complexity" evidence="2">
    <location>
        <begin position="320"/>
        <end position="334"/>
    </location>
</feature>
<dbReference type="PROSITE" id="PS51228">
    <property type="entry name" value="ACB_2"/>
    <property type="match status" value="1"/>
</dbReference>
<feature type="domain" description="ACB" evidence="3">
    <location>
        <begin position="7"/>
        <end position="96"/>
    </location>
</feature>
<feature type="compositionally biased region" description="Basic residues" evidence="2">
    <location>
        <begin position="285"/>
        <end position="294"/>
    </location>
</feature>
<feature type="compositionally biased region" description="Low complexity" evidence="2">
    <location>
        <begin position="159"/>
        <end position="191"/>
    </location>
</feature>
<evidence type="ECO:0000313" key="4">
    <source>
        <dbReference type="EMBL" id="PWY98663.1"/>
    </source>
</evidence>
<evidence type="ECO:0000256" key="2">
    <source>
        <dbReference type="SAM" id="MobiDB-lite"/>
    </source>
</evidence>
<sequence>MSSADVIDALFVKTVDMVQSLPKSGPIQTSYEEKLALYSLYKQATEGDVRSARPGLLDMLGRAKWDAWAKVRGLPQRDAKQMYVESMLRILRRFSDRPQAVALIQELENFSGQVAQRVMDGSLAHIDSDDGDDDSLTEGESESDPDNDPLLLHHHHSHNQQPSQQPLPPSSSSRLPASTNTTTKTTTTTTTRHGSHLAPQSHSHSHPHPPPSITGTSTAATRGGVASVSAVSPGRTPIGSDDSDIDSDDDERHDSIPHAHAHASAPSGPFRSTPRYQSRLGPHSNSHHHHHHHPPASTTSSRAYQRPASVSGATPGGAGVSSPPLASSSLPQHQHQQHQHPRSQHHQQHPHSQPFHSAAASVAGSAYPQPQHPSVLPYQRSTYAASSVGGRSVRTPAHPAQPPQSGYPGPHPRPPSVSGASLPPPPAAGAGAVAPASRPEMEMALQSIQASLAALHERLNQVESRSASLNHPDDNRRRAAPPGRSRSSGSPLARLGSALSNVLHDFRLLLGLTSAPAFNTYPNASGRSSPSNPSDPSNRSNSNQNRNTQTHADALAPSYLAAESTARSFSSPITWLLALLQLVARLTLDVVSAVLVSSVVLFAVRKVTGRGDPLLLIRYIKRFQRLIWLGAASKSKGRRLADPVTA</sequence>
<feature type="compositionally biased region" description="Acidic residues" evidence="2">
    <location>
        <begin position="129"/>
        <end position="147"/>
    </location>
</feature>
<proteinExistence type="predicted"/>
<dbReference type="AlphaFoldDB" id="A0A317XK22"/>
<evidence type="ECO:0000313" key="5">
    <source>
        <dbReference type="Proteomes" id="UP000246740"/>
    </source>
</evidence>
<dbReference type="Pfam" id="PF00887">
    <property type="entry name" value="ACBP"/>
    <property type="match status" value="1"/>
</dbReference>
<dbReference type="SUPFAM" id="SSF47027">
    <property type="entry name" value="Acyl-CoA binding protein"/>
    <property type="match status" value="1"/>
</dbReference>
<feature type="region of interest" description="Disordered" evidence="2">
    <location>
        <begin position="463"/>
        <end position="492"/>
    </location>
</feature>
<feature type="region of interest" description="Disordered" evidence="2">
    <location>
        <begin position="124"/>
        <end position="438"/>
    </location>
</feature>
<keyword evidence="1" id="KW-0446">Lipid-binding</keyword>
<dbReference type="EMBL" id="KZ819197">
    <property type="protein sequence ID" value="PWY98663.1"/>
    <property type="molecule type" value="Genomic_DNA"/>
</dbReference>
<dbReference type="InterPro" id="IPR035984">
    <property type="entry name" value="Acyl-CoA-binding_sf"/>
</dbReference>
<dbReference type="InterPro" id="IPR022408">
    <property type="entry name" value="Acyl-CoA-binding_prot_CS"/>
</dbReference>
<feature type="region of interest" description="Disordered" evidence="2">
    <location>
        <begin position="521"/>
        <end position="547"/>
    </location>
</feature>
<dbReference type="STRING" id="1882483.A0A317XK22"/>
<dbReference type="GO" id="GO:0006631">
    <property type="term" value="P:fatty acid metabolic process"/>
    <property type="evidence" value="ECO:0007669"/>
    <property type="project" value="TreeGrafter"/>
</dbReference>
<dbReference type="InParanoid" id="A0A317XK22"/>
<dbReference type="PRINTS" id="PR00689">
    <property type="entry name" value="ACOABINDINGP"/>
</dbReference>
<dbReference type="GO" id="GO:0000062">
    <property type="term" value="F:fatty-acyl-CoA binding"/>
    <property type="evidence" value="ECO:0007669"/>
    <property type="project" value="InterPro"/>
</dbReference>
<dbReference type="OrthoDB" id="346910at2759"/>